<dbReference type="InterPro" id="IPR011990">
    <property type="entry name" value="TPR-like_helical_dom_sf"/>
</dbReference>
<evidence type="ECO:0000256" key="1">
    <source>
        <dbReference type="SAM" id="Phobius"/>
    </source>
</evidence>
<keyword evidence="1" id="KW-0812">Transmembrane</keyword>
<accession>A0A150TE97</accession>
<evidence type="ECO:0000313" key="4">
    <source>
        <dbReference type="Proteomes" id="UP000075502"/>
    </source>
</evidence>
<feature type="chain" id="PRO_5007569714" description="PEGA domain-containing protein" evidence="2">
    <location>
        <begin position="28"/>
        <end position="371"/>
    </location>
</feature>
<keyword evidence="1" id="KW-1133">Transmembrane helix</keyword>
<name>A0A150TE97_SORCE</name>
<feature type="signal peptide" evidence="2">
    <location>
        <begin position="1"/>
        <end position="27"/>
    </location>
</feature>
<keyword evidence="1" id="KW-0472">Membrane</keyword>
<evidence type="ECO:0000256" key="2">
    <source>
        <dbReference type="SAM" id="SignalP"/>
    </source>
</evidence>
<evidence type="ECO:0008006" key="5">
    <source>
        <dbReference type="Google" id="ProtNLM"/>
    </source>
</evidence>
<comment type="caution">
    <text evidence="3">The sequence shown here is derived from an EMBL/GenBank/DDBJ whole genome shotgun (WGS) entry which is preliminary data.</text>
</comment>
<evidence type="ECO:0000313" key="3">
    <source>
        <dbReference type="EMBL" id="KYG03001.1"/>
    </source>
</evidence>
<gene>
    <name evidence="3" type="ORF">BE21_53810</name>
</gene>
<dbReference type="Gene3D" id="1.25.40.10">
    <property type="entry name" value="Tetratricopeptide repeat domain"/>
    <property type="match status" value="1"/>
</dbReference>
<reference evidence="3 4" key="1">
    <citation type="submission" date="2014-02" db="EMBL/GenBank/DDBJ databases">
        <title>The small core and large imbalanced accessory genome model reveals a collaborative survival strategy of Sorangium cellulosum strains in nature.</title>
        <authorList>
            <person name="Han K."/>
            <person name="Peng R."/>
            <person name="Blom J."/>
            <person name="Li Y.-Z."/>
        </authorList>
    </citation>
    <scope>NUCLEOTIDE SEQUENCE [LARGE SCALE GENOMIC DNA]</scope>
    <source>
        <strain evidence="3 4">So0007-03</strain>
    </source>
</reference>
<sequence>MRRAPHSLSICLMLLGAATGLVSSASAQSIVGTPRRSDGSTVKDLVRAGQRSRAARRWTEAYDAYKAALEAAEPASTTERERAEITGELGLCALVLRKYREAAEHLAWSLEQREALPAALQLRFEEGLRKATTHVATLLLAVDPPDAEVLVDGKPVGRTARTHKLFFESGQHMVRARAPGREESLQVFTAMPGKEHEMLMQLPRSSGSAKEVAAAAPKEAPKALSSALAVPTQATSPWASWPGALRIAGIAVTTATVSVGSLLMIRASRLDGDLSERRDGLNSDPRTNSSMCWQAPQRSACAELLRLRDERNLSGVAGTALVIVGGVIGAATAASFFTDFSFLGRTPARERIHVSPVATGQGVGARIEGLW</sequence>
<organism evidence="3 4">
    <name type="scientific">Sorangium cellulosum</name>
    <name type="common">Polyangium cellulosum</name>
    <dbReference type="NCBI Taxonomy" id="56"/>
    <lineage>
        <taxon>Bacteria</taxon>
        <taxon>Pseudomonadati</taxon>
        <taxon>Myxococcota</taxon>
        <taxon>Polyangia</taxon>
        <taxon>Polyangiales</taxon>
        <taxon>Polyangiaceae</taxon>
        <taxon>Sorangium</taxon>
    </lineage>
</organism>
<keyword evidence="2" id="KW-0732">Signal</keyword>
<protein>
    <recommendedName>
        <fullName evidence="5">PEGA domain-containing protein</fullName>
    </recommendedName>
</protein>
<dbReference type="EMBL" id="JEME01002836">
    <property type="protein sequence ID" value="KYG03001.1"/>
    <property type="molecule type" value="Genomic_DNA"/>
</dbReference>
<feature type="transmembrane region" description="Helical" evidence="1">
    <location>
        <begin position="313"/>
        <end position="337"/>
    </location>
</feature>
<dbReference type="SUPFAM" id="SSF48452">
    <property type="entry name" value="TPR-like"/>
    <property type="match status" value="1"/>
</dbReference>
<dbReference type="Proteomes" id="UP000075502">
    <property type="component" value="Unassembled WGS sequence"/>
</dbReference>
<proteinExistence type="predicted"/>
<dbReference type="AlphaFoldDB" id="A0A150TE97"/>